<protein>
    <recommendedName>
        <fullName evidence="3">Secreted protein</fullName>
    </recommendedName>
</protein>
<name>A0ABR4LCM5_9EURO</name>
<dbReference type="SUPFAM" id="SSF48264">
    <property type="entry name" value="Cytochrome P450"/>
    <property type="match status" value="1"/>
</dbReference>
<keyword evidence="2" id="KW-1185">Reference proteome</keyword>
<dbReference type="Proteomes" id="UP001610432">
    <property type="component" value="Unassembled WGS sequence"/>
</dbReference>
<dbReference type="InterPro" id="IPR036396">
    <property type="entry name" value="Cyt_P450_sf"/>
</dbReference>
<evidence type="ECO:0008006" key="3">
    <source>
        <dbReference type="Google" id="ProtNLM"/>
    </source>
</evidence>
<accession>A0ABR4LCM5</accession>
<evidence type="ECO:0000313" key="1">
    <source>
        <dbReference type="EMBL" id="KAL2861147.1"/>
    </source>
</evidence>
<proteinExistence type="predicted"/>
<dbReference type="GeneID" id="98142278"/>
<reference evidence="1 2" key="1">
    <citation type="submission" date="2024-07" db="EMBL/GenBank/DDBJ databases">
        <title>Section-level genome sequencing and comparative genomics of Aspergillus sections Usti and Cavernicolus.</title>
        <authorList>
            <consortium name="Lawrence Berkeley National Laboratory"/>
            <person name="Nybo J.L."/>
            <person name="Vesth T.C."/>
            <person name="Theobald S."/>
            <person name="Frisvad J.C."/>
            <person name="Larsen T.O."/>
            <person name="Kjaerboelling I."/>
            <person name="Rothschild-Mancinelli K."/>
            <person name="Lyhne E.K."/>
            <person name="Kogle M.E."/>
            <person name="Barry K."/>
            <person name="Clum A."/>
            <person name="Na H."/>
            <person name="Ledsgaard L."/>
            <person name="Lin J."/>
            <person name="Lipzen A."/>
            <person name="Kuo A."/>
            <person name="Riley R."/>
            <person name="Mondo S."/>
            <person name="Labutti K."/>
            <person name="Haridas S."/>
            <person name="Pangalinan J."/>
            <person name="Salamov A.A."/>
            <person name="Simmons B.A."/>
            <person name="Magnuson J.K."/>
            <person name="Chen J."/>
            <person name="Drula E."/>
            <person name="Henrissat B."/>
            <person name="Wiebenga A."/>
            <person name="Lubbers R.J."/>
            <person name="Gomes A.C."/>
            <person name="Macurrencykelacurrency M.R."/>
            <person name="Stajich J."/>
            <person name="Grigoriev I.V."/>
            <person name="Mortensen U.H."/>
            <person name="De Vries R.P."/>
            <person name="Baker S.E."/>
            <person name="Andersen M.R."/>
        </authorList>
    </citation>
    <scope>NUCLEOTIDE SEQUENCE [LARGE SCALE GENOMIC DNA]</scope>
    <source>
        <strain evidence="1 2">CBS 449.75</strain>
    </source>
</reference>
<evidence type="ECO:0000313" key="2">
    <source>
        <dbReference type="Proteomes" id="UP001610432"/>
    </source>
</evidence>
<dbReference type="EMBL" id="JBFXLQ010000074">
    <property type="protein sequence ID" value="KAL2861147.1"/>
    <property type="molecule type" value="Genomic_DNA"/>
</dbReference>
<dbReference type="RefSeq" id="XP_070881041.1">
    <property type="nucleotide sequence ID" value="XM_071027206.1"/>
</dbReference>
<organism evidence="1 2">
    <name type="scientific">Aspergillus lucknowensis</name>
    <dbReference type="NCBI Taxonomy" id="176173"/>
    <lineage>
        <taxon>Eukaryota</taxon>
        <taxon>Fungi</taxon>
        <taxon>Dikarya</taxon>
        <taxon>Ascomycota</taxon>
        <taxon>Pezizomycotina</taxon>
        <taxon>Eurotiomycetes</taxon>
        <taxon>Eurotiomycetidae</taxon>
        <taxon>Eurotiales</taxon>
        <taxon>Aspergillaceae</taxon>
        <taxon>Aspergillus</taxon>
        <taxon>Aspergillus subgen. Nidulantes</taxon>
    </lineage>
</organism>
<sequence length="117" mass="12788">MVWLIASFVSSCSMPDTSLGSSAASVLYRAFFHPLRNFPGPPLAKLSALWPSRKNATDSKFHATVDALHEKYGDFVRIPRARSPSAMPMLFGTFTGQVPFVPRALSTMSIIPRGQST</sequence>
<dbReference type="Gene3D" id="1.10.630.10">
    <property type="entry name" value="Cytochrome P450"/>
    <property type="match status" value="1"/>
</dbReference>
<gene>
    <name evidence="1" type="ORF">BJX67DRAFT_314377</name>
</gene>
<comment type="caution">
    <text evidence="1">The sequence shown here is derived from an EMBL/GenBank/DDBJ whole genome shotgun (WGS) entry which is preliminary data.</text>
</comment>